<evidence type="ECO:0000313" key="2">
    <source>
        <dbReference type="EMBL" id="MBB4035355.1"/>
    </source>
</evidence>
<dbReference type="Proteomes" id="UP000555103">
    <property type="component" value="Unassembled WGS sequence"/>
</dbReference>
<organism evidence="2 3">
    <name type="scientific">Dysgonomonas hofstadii</name>
    <dbReference type="NCBI Taxonomy" id="637886"/>
    <lineage>
        <taxon>Bacteria</taxon>
        <taxon>Pseudomonadati</taxon>
        <taxon>Bacteroidota</taxon>
        <taxon>Bacteroidia</taxon>
        <taxon>Bacteroidales</taxon>
        <taxon>Dysgonomonadaceae</taxon>
        <taxon>Dysgonomonas</taxon>
    </lineage>
</organism>
<evidence type="ECO:0000256" key="1">
    <source>
        <dbReference type="SAM" id="SignalP"/>
    </source>
</evidence>
<evidence type="ECO:0000313" key="3">
    <source>
        <dbReference type="Proteomes" id="UP000555103"/>
    </source>
</evidence>
<feature type="signal peptide" evidence="1">
    <location>
        <begin position="1"/>
        <end position="19"/>
    </location>
</feature>
<dbReference type="RefSeq" id="WP_183306282.1">
    <property type="nucleotide sequence ID" value="NZ_JACIEP010000003.1"/>
</dbReference>
<comment type="caution">
    <text evidence="2">The sequence shown here is derived from an EMBL/GenBank/DDBJ whole genome shotgun (WGS) entry which is preliminary data.</text>
</comment>
<sequence length="1673" mass="179025">MKHFLLIIFLAILATSAFAQTEQTMYWIGGAGSWSDLTHWSYQSGTQDPSNQPSSVPTATTNVIIDGNSGLAGTTTSSARRILINVSPVIKSLTFTPESNAFLHYSGDRILRVTGDITLQANTTITSYRSFNIVMEPDAGNTSTLTTNNNPLTFYFGKNGSGTTNIVGDNISGIDLRVYGGTLNFNGINWSGASMYVMNDGTVMNMSNINTYTNTGVSYVGGTATDYSVQTASAMLPATNAQLIVPQVTSFSSGATYVHSSYGLTLPLCTTFSLGEGSPLNILEPSFLSMPVCTTITGYSFTLSSTIAQSFPALQTLTLTSEMETGNANTSLALGTGGTLVACRGWGFSGTLLNADKSEFHITYTGTAAGTSTNNAHFLAKDGTQINKVIFDNANAEAYLSSTGTYSQGITIGSVTFMERGATIAQSMSIGTLTVAPSAAYTISSGRTITLTNDLVDTTPDCETYWQLRGSSVATLNNSTGHSIVLENVQIFGIIGAGTDAINATGIDDGGNTNITFTAPNPKKLYWVGHAGDDQWHTLENWSRTSGGSDYCTPTQYDDIVFDENSVITGDAITITTVNAYFHDITIEDDCPKTTFSILPSPINSAVAPAIYCYGSWYMKPGVSVYPDVYFMSDDMDETITSNTSTFSDIYFTNVGGWVLEDDLKTVFNTGSSFQYGDLILRNGTLNTNGHKVDIANSFDGNDSGASYLPAGSSAMAYRKLVLGSSEITIRGRLSLSSCNWFFGNTVTDTLDAGTSTIIFDPANSSIAGSSTLSAYSSAISTDISPTALNGALNPSVVARNEALGTLRYYNIVFKGLGTNRISNAGQTSSLTQFEANSIRSEDNSPLTFETRWVKLDSLYAAPFSTVNLPSPTSGTASSIGFTAQLTINESMEIPTPDCTGFSTLKPYNPASATISSAVNINIPNVQMTNVKSTGGGNFTASGIDNGGNDGWIFTERFTKDLYWIGAAGDGLWNTSTNWTSNSDGTPDGGCVPARMDNVHFNQYSVIPADKTIRIETNDANFNNFIAEAGTPSGIIINQFSVQINSYGNLFHTGEDMEFTSNNTSYVVNLLGPATDAQLINGTGSSFYRLVVNNSAAQWTFKDNMTMVNTLTISAVTELTLDMDKLSGYQIVHNAGIVNMADSLMTRATNSFFTYTMNGSCTLNADNTYWNISGFSSTSGTRTLNIRNAQIIIPTTAGSSNYSNWYYSGTGATLNAGGSYIQVYYNFVGVNGHRYGTVETIRGREPVFMNTITGDLYFEKLILNHDRQLVGSNTIDTLLLRPRGLTLYLANGTTQTVNNLMQLSGSPCLQNTLRAGSSTTESGATQISATASINYLNSMGVNEWDQVKVGGILATGDSLKFAGNSSNYSLNNDKVVFYGEPGLVGLPDNTYCAPVDIVANPQAYMLSAKEFYGTDLSTYKWYRQNANGTYSITPLAMPSTTEEIDTRDFGLDGTYKVEIVYDSTATTACKSVDEITITYQAPIITFANGTTTDITWNYCETNTFRVSDLMTKLDSVSEAYTNTVLFDTIQVYDAATGGNLLRDTLTLTNGGDYYLEFVTNNVCTSPMRSHIGVEISDMPTANAGPNQNGNPLNPFTMAATATGGTGEWTLVTGEATIADTASPTTTVQLINDTKQAVLRWTVTNDSCSASDLVTIGKSSIVPRANPAMRVRVQ</sequence>
<gene>
    <name evidence="2" type="ORF">GGR21_001244</name>
</gene>
<accession>A0A840CQZ9</accession>
<keyword evidence="1" id="KW-0732">Signal</keyword>
<dbReference type="EMBL" id="JACIEP010000003">
    <property type="protein sequence ID" value="MBB4035355.1"/>
    <property type="molecule type" value="Genomic_DNA"/>
</dbReference>
<reference evidence="2 3" key="1">
    <citation type="submission" date="2020-08" db="EMBL/GenBank/DDBJ databases">
        <title>Genomic Encyclopedia of Type Strains, Phase IV (KMG-IV): sequencing the most valuable type-strain genomes for metagenomic binning, comparative biology and taxonomic classification.</title>
        <authorList>
            <person name="Goeker M."/>
        </authorList>
    </citation>
    <scope>NUCLEOTIDE SEQUENCE [LARGE SCALE GENOMIC DNA]</scope>
    <source>
        <strain evidence="2 3">DSM 104969</strain>
    </source>
</reference>
<keyword evidence="3" id="KW-1185">Reference proteome</keyword>
<feature type="chain" id="PRO_5032395162" evidence="1">
    <location>
        <begin position="20"/>
        <end position="1673"/>
    </location>
</feature>
<proteinExistence type="predicted"/>
<name>A0A840CQZ9_9BACT</name>
<protein>
    <submittedName>
        <fullName evidence="2">Uncharacterized protein</fullName>
    </submittedName>
</protein>